<feature type="region of interest" description="Disordered" evidence="1">
    <location>
        <begin position="128"/>
        <end position="157"/>
    </location>
</feature>
<dbReference type="AlphaFoldDB" id="A0A7U3Q3G1"/>
<keyword evidence="2" id="KW-0472">Membrane</keyword>
<accession>A0A7U3Q3G1</accession>
<feature type="transmembrane region" description="Helical" evidence="2">
    <location>
        <begin position="304"/>
        <end position="321"/>
    </location>
</feature>
<protein>
    <submittedName>
        <fullName evidence="3">Uncharacterized protein</fullName>
    </submittedName>
</protein>
<evidence type="ECO:0000313" key="4">
    <source>
        <dbReference type="Proteomes" id="UP000594759"/>
    </source>
</evidence>
<proteinExistence type="predicted"/>
<keyword evidence="2" id="KW-1133">Transmembrane helix</keyword>
<organism evidence="3 4">
    <name type="scientific">Pedobacter endophyticus</name>
    <dbReference type="NCBI Taxonomy" id="2789740"/>
    <lineage>
        <taxon>Bacteria</taxon>
        <taxon>Pseudomonadati</taxon>
        <taxon>Bacteroidota</taxon>
        <taxon>Sphingobacteriia</taxon>
        <taxon>Sphingobacteriales</taxon>
        <taxon>Sphingobacteriaceae</taxon>
        <taxon>Pedobacter</taxon>
    </lineage>
</organism>
<dbReference type="Proteomes" id="UP000594759">
    <property type="component" value="Chromosome"/>
</dbReference>
<gene>
    <name evidence="3" type="ORF">IZT61_12025</name>
</gene>
<keyword evidence="4" id="KW-1185">Reference proteome</keyword>
<reference evidence="3 4" key="1">
    <citation type="submission" date="2020-11" db="EMBL/GenBank/DDBJ databases">
        <title>Pedobacter endophytica, an endophytic bacteria isolated form Carex pumila.</title>
        <authorList>
            <person name="Peng Y."/>
            <person name="Jiang L."/>
            <person name="Lee J."/>
        </authorList>
    </citation>
    <scope>NUCLEOTIDE SEQUENCE [LARGE SCALE GENOMIC DNA]</scope>
    <source>
        <strain evidence="3 4">JBR3-12</strain>
    </source>
</reference>
<dbReference type="KEGG" id="pex:IZT61_12025"/>
<sequence length="331" mass="37749">MMLEDYQDAVLAAYKKKKDSGQLSITLSNPTTANLKQECLNTHNRSPEPKDVDALATFFDLDKIGTEFSRSISNADPGAFRPLLNHLNGETGKTNIRNSELLAWLIDFELRPSTRYYNALREFAGAEKRKESDRSDTSLPRTAEGGDKPAAPTTIPSPKTTVGISKKIVIILCIAILIVARVVIYFWDSKVNQIRMPLPDEKCMYWTGSHYEPVKCNTYIAGATIVPLDIERLKNQRKIPAVEPVSKTQLKRAWYAKVDGEPELYSDSGVHPIDTTKKLRPLSQYMINKYDLDERFFQKHLNRAYYITLAFLVCWLFVIVLKEKRQNTQRV</sequence>
<evidence type="ECO:0000256" key="1">
    <source>
        <dbReference type="SAM" id="MobiDB-lite"/>
    </source>
</evidence>
<evidence type="ECO:0000256" key="2">
    <source>
        <dbReference type="SAM" id="Phobius"/>
    </source>
</evidence>
<evidence type="ECO:0000313" key="3">
    <source>
        <dbReference type="EMBL" id="QPH37839.1"/>
    </source>
</evidence>
<dbReference type="EMBL" id="CP064939">
    <property type="protein sequence ID" value="QPH37839.1"/>
    <property type="molecule type" value="Genomic_DNA"/>
</dbReference>
<feature type="transmembrane region" description="Helical" evidence="2">
    <location>
        <begin position="168"/>
        <end position="187"/>
    </location>
</feature>
<keyword evidence="2" id="KW-0812">Transmembrane</keyword>
<dbReference type="RefSeq" id="WP_196097151.1">
    <property type="nucleotide sequence ID" value="NZ_CP064939.1"/>
</dbReference>
<name>A0A7U3Q3G1_9SPHI</name>